<evidence type="ECO:0000259" key="4">
    <source>
        <dbReference type="PROSITE" id="PS01124"/>
    </source>
</evidence>
<comment type="caution">
    <text evidence="5">The sequence shown here is derived from an EMBL/GenBank/DDBJ whole genome shotgun (WGS) entry which is preliminary data.</text>
</comment>
<protein>
    <recommendedName>
        <fullName evidence="4">HTH araC/xylS-type domain-containing protein</fullName>
    </recommendedName>
</protein>
<dbReference type="InterPro" id="IPR014710">
    <property type="entry name" value="RmlC-like_jellyroll"/>
</dbReference>
<dbReference type="InterPro" id="IPR009057">
    <property type="entry name" value="Homeodomain-like_sf"/>
</dbReference>
<keyword evidence="2" id="KW-0238">DNA-binding</keyword>
<keyword evidence="6" id="KW-1185">Reference proteome</keyword>
<dbReference type="AlphaFoldDB" id="A0A2K2FRA1"/>
<dbReference type="InterPro" id="IPR018062">
    <property type="entry name" value="HTH_AraC-typ_CS"/>
</dbReference>
<dbReference type="InterPro" id="IPR018060">
    <property type="entry name" value="HTH_AraC"/>
</dbReference>
<dbReference type="Gene3D" id="1.10.10.60">
    <property type="entry name" value="Homeodomain-like"/>
    <property type="match status" value="2"/>
</dbReference>
<dbReference type="Proteomes" id="UP000236151">
    <property type="component" value="Unassembled WGS sequence"/>
</dbReference>
<name>A0A2K2FRA1_9CLOT</name>
<evidence type="ECO:0000256" key="3">
    <source>
        <dbReference type="ARBA" id="ARBA00023163"/>
    </source>
</evidence>
<organism evidence="5 6">
    <name type="scientific">Clostridium thermosuccinogenes</name>
    <dbReference type="NCBI Taxonomy" id="84032"/>
    <lineage>
        <taxon>Bacteria</taxon>
        <taxon>Bacillati</taxon>
        <taxon>Bacillota</taxon>
        <taxon>Clostridia</taxon>
        <taxon>Eubacteriales</taxon>
        <taxon>Clostridiaceae</taxon>
        <taxon>Clostridium</taxon>
    </lineage>
</organism>
<dbReference type="KEGG" id="cthd:CDO33_04610"/>
<dbReference type="GO" id="GO:0043565">
    <property type="term" value="F:sequence-specific DNA binding"/>
    <property type="evidence" value="ECO:0007669"/>
    <property type="project" value="InterPro"/>
</dbReference>
<dbReference type="PROSITE" id="PS01124">
    <property type="entry name" value="HTH_ARAC_FAMILY_2"/>
    <property type="match status" value="1"/>
</dbReference>
<evidence type="ECO:0000313" key="5">
    <source>
        <dbReference type="EMBL" id="PNU01299.1"/>
    </source>
</evidence>
<evidence type="ECO:0000313" key="6">
    <source>
        <dbReference type="Proteomes" id="UP000236151"/>
    </source>
</evidence>
<dbReference type="GO" id="GO:0003700">
    <property type="term" value="F:DNA-binding transcription factor activity"/>
    <property type="evidence" value="ECO:0007669"/>
    <property type="project" value="InterPro"/>
</dbReference>
<dbReference type="RefSeq" id="WP_103079878.1">
    <property type="nucleotide sequence ID" value="NZ_CP021850.1"/>
</dbReference>
<dbReference type="Gene3D" id="2.60.120.10">
    <property type="entry name" value="Jelly Rolls"/>
    <property type="match status" value="1"/>
</dbReference>
<dbReference type="InterPro" id="IPR037923">
    <property type="entry name" value="HTH-like"/>
</dbReference>
<dbReference type="OrthoDB" id="625043at2"/>
<dbReference type="Pfam" id="PF12833">
    <property type="entry name" value="HTH_18"/>
    <property type="match status" value="1"/>
</dbReference>
<sequence>MVNYRDGKLFQYENDFFAKPRKYDYINLFQVGELFSCHDYEVPLHEQLCSEISYIISGSGKFYVNGKEYEVNAGDLFINCFGEQHRIKASKQDNLRYFYMGFSIDSGMISEKQDLIKMFEFYSTHHDQPICHCKYDITISMMSRLINEFYNGGELSEFVIENMLKQIIIDVYRSYVNKESKIIKLPKDEASAGNVLYKVINYIDNHLYDIVKIEDIARNIGYSPTYISHLFREKTGITTQHYLITKKIEKSIELMHEGQRNITEIASLLNYETLQSFSRTFKNITGISPSEYLKRMA</sequence>
<accession>A0A2K2FRA1</accession>
<feature type="domain" description="HTH araC/xylS-type" evidence="4">
    <location>
        <begin position="197"/>
        <end position="295"/>
    </location>
</feature>
<proteinExistence type="predicted"/>
<dbReference type="InterPro" id="IPR003313">
    <property type="entry name" value="AraC-bd"/>
</dbReference>
<dbReference type="SUPFAM" id="SSF46689">
    <property type="entry name" value="Homeodomain-like"/>
    <property type="match status" value="2"/>
</dbReference>
<keyword evidence="1" id="KW-0805">Transcription regulation</keyword>
<dbReference type="SUPFAM" id="SSF51215">
    <property type="entry name" value="Regulatory protein AraC"/>
    <property type="match status" value="1"/>
</dbReference>
<gene>
    <name evidence="5" type="ORF">CDQ84_01125</name>
</gene>
<keyword evidence="3" id="KW-0804">Transcription</keyword>
<evidence type="ECO:0000256" key="2">
    <source>
        <dbReference type="ARBA" id="ARBA00023125"/>
    </source>
</evidence>
<dbReference type="SMART" id="SM00342">
    <property type="entry name" value="HTH_ARAC"/>
    <property type="match status" value="1"/>
</dbReference>
<dbReference type="PANTHER" id="PTHR43280:SF2">
    <property type="entry name" value="HTH-TYPE TRANSCRIPTIONAL REGULATOR EXSA"/>
    <property type="match status" value="1"/>
</dbReference>
<dbReference type="EMBL" id="NIOJ01000002">
    <property type="protein sequence ID" value="PNU01299.1"/>
    <property type="molecule type" value="Genomic_DNA"/>
</dbReference>
<evidence type="ECO:0000256" key="1">
    <source>
        <dbReference type="ARBA" id="ARBA00023015"/>
    </source>
</evidence>
<dbReference type="Pfam" id="PF02311">
    <property type="entry name" value="AraC_binding"/>
    <property type="match status" value="1"/>
</dbReference>
<reference evidence="5 6" key="1">
    <citation type="submission" date="2017-06" db="EMBL/GenBank/DDBJ databases">
        <title>Investigating the central metabolism of Clostridium thermosuccinogenes.</title>
        <authorList>
            <person name="Koendjbiharie J.G."/>
            <person name="van Kranenburg R."/>
        </authorList>
    </citation>
    <scope>NUCLEOTIDE SEQUENCE [LARGE SCALE GENOMIC DNA]</scope>
    <source>
        <strain evidence="5 6">DSM 5806</strain>
    </source>
</reference>
<dbReference type="PANTHER" id="PTHR43280">
    <property type="entry name" value="ARAC-FAMILY TRANSCRIPTIONAL REGULATOR"/>
    <property type="match status" value="1"/>
</dbReference>
<dbReference type="PROSITE" id="PS00041">
    <property type="entry name" value="HTH_ARAC_FAMILY_1"/>
    <property type="match status" value="1"/>
</dbReference>